<accession>Q6AR97</accession>
<evidence type="ECO:0000259" key="2">
    <source>
        <dbReference type="Pfam" id="PF12395"/>
    </source>
</evidence>
<sequence>MTPNNFIVHLVQGGSAGGCLRLACKSFGLPGSVHLIQDDFSHGPLKNGPAREKYLRDCSRGYADEEEDEINTLAPWLSLSEILDKGSIKQVCIWAGENAAEKTFLEMACWYLRNYAGTIMRVGATGLEQLPYIAPQNPETLVRLFAQGQILERADRTVLVESFIQTRDEESTLRRWEAGEIISVPVDYYDSLLMERCSSQWTWAAKIVGEAMGRCDAHNLLGDVFLTSRLQYLIDQGMLQYKGERKSLRDYWLRLT</sequence>
<organism evidence="3 4">
    <name type="scientific">Desulfotalea psychrophila (strain LSv54 / DSM 12343)</name>
    <dbReference type="NCBI Taxonomy" id="177439"/>
    <lineage>
        <taxon>Bacteria</taxon>
        <taxon>Pseudomonadati</taxon>
        <taxon>Thermodesulfobacteriota</taxon>
        <taxon>Desulfobulbia</taxon>
        <taxon>Desulfobulbales</taxon>
        <taxon>Desulfocapsaceae</taxon>
        <taxon>Desulfotalea</taxon>
    </lineage>
</organism>
<dbReference type="KEGG" id="dps:DP0398"/>
<dbReference type="eggNOG" id="ENOG5030QRA">
    <property type="taxonomic scope" value="Bacteria"/>
</dbReference>
<evidence type="ECO:0008006" key="5">
    <source>
        <dbReference type="Google" id="ProtNLM"/>
    </source>
</evidence>
<dbReference type="Pfam" id="PF08874">
    <property type="entry name" value="DUF1835"/>
    <property type="match status" value="1"/>
</dbReference>
<dbReference type="EMBL" id="CR522870">
    <property type="protein sequence ID" value="CAG35127.1"/>
    <property type="molecule type" value="Genomic_DNA"/>
</dbReference>
<evidence type="ECO:0000313" key="3">
    <source>
        <dbReference type="EMBL" id="CAG35127.1"/>
    </source>
</evidence>
<name>Q6AR97_DESPS</name>
<dbReference type="Proteomes" id="UP000000602">
    <property type="component" value="Chromosome"/>
</dbReference>
<keyword evidence="4" id="KW-1185">Reference proteome</keyword>
<dbReference type="OrthoDB" id="6999193at2"/>
<gene>
    <name evidence="3" type="ordered locus">DP0398</name>
</gene>
<dbReference type="InterPro" id="IPR014973">
    <property type="entry name" value="DUF1835"/>
</dbReference>
<dbReference type="STRING" id="177439.DP0398"/>
<feature type="domain" description="DUF1835" evidence="1">
    <location>
        <begin position="8"/>
        <end position="122"/>
    </location>
</feature>
<dbReference type="Pfam" id="PF12395">
    <property type="entry name" value="DUF3658"/>
    <property type="match status" value="1"/>
</dbReference>
<dbReference type="AlphaFoldDB" id="Q6AR97"/>
<protein>
    <recommendedName>
        <fullName evidence="5">DUF1835 domain-containing protein</fullName>
    </recommendedName>
</protein>
<reference evidence="4" key="1">
    <citation type="journal article" date="2004" name="Environ. Microbiol.">
        <title>The genome of Desulfotalea psychrophila, a sulfate-reducing bacterium from permanently cold Arctic sediments.</title>
        <authorList>
            <person name="Rabus R."/>
            <person name="Ruepp A."/>
            <person name="Frickey T."/>
            <person name="Rattei T."/>
            <person name="Fartmann B."/>
            <person name="Stark M."/>
            <person name="Bauer M."/>
            <person name="Zibat A."/>
            <person name="Lombardot T."/>
            <person name="Becker I."/>
            <person name="Amann J."/>
            <person name="Gellner K."/>
            <person name="Teeling H."/>
            <person name="Leuschner W.D."/>
            <person name="Gloeckner F.-O."/>
            <person name="Lupas A.N."/>
            <person name="Amann R."/>
            <person name="Klenk H.-P."/>
        </authorList>
    </citation>
    <scope>NUCLEOTIDE SEQUENCE [LARGE SCALE GENOMIC DNA]</scope>
    <source>
        <strain evidence="4">DSM 12343 / LSv54</strain>
    </source>
</reference>
<proteinExistence type="predicted"/>
<feature type="domain" description="DUF3658" evidence="2">
    <location>
        <begin position="146"/>
        <end position="251"/>
    </location>
</feature>
<dbReference type="InterPro" id="IPR022123">
    <property type="entry name" value="DUF3658"/>
</dbReference>
<dbReference type="RefSeq" id="WP_011187643.1">
    <property type="nucleotide sequence ID" value="NC_006138.1"/>
</dbReference>
<evidence type="ECO:0000313" key="4">
    <source>
        <dbReference type="Proteomes" id="UP000000602"/>
    </source>
</evidence>
<dbReference type="HOGENOM" id="CLU_1084738_0_0_7"/>
<evidence type="ECO:0000259" key="1">
    <source>
        <dbReference type="Pfam" id="PF08874"/>
    </source>
</evidence>